<gene>
    <name evidence="1" type="ORF">JIR001_12490</name>
</gene>
<proteinExistence type="predicted"/>
<name>A0A8D5ZNK4_9BACL</name>
<evidence type="ECO:0000313" key="2">
    <source>
        <dbReference type="Proteomes" id="UP000677436"/>
    </source>
</evidence>
<evidence type="ECO:0000313" key="1">
    <source>
        <dbReference type="EMBL" id="BCU81466.1"/>
    </source>
</evidence>
<dbReference type="Proteomes" id="UP000677436">
    <property type="component" value="Chromosome"/>
</dbReference>
<reference evidence="1" key="1">
    <citation type="journal article" date="2013" name="Int. J. Syst. Evol. Microbiol.">
        <title>Polycladomyces abyssicola gen. nov., sp. nov., a thermophilic filamentous bacterium isolated from hemipelagic sediment.</title>
        <authorList>
            <person name="Tsubouchi T."/>
            <person name="Shimane Y."/>
            <person name="Mori K."/>
            <person name="Usui K."/>
            <person name="Hiraki T."/>
            <person name="Tame A."/>
            <person name="Uematsu K."/>
            <person name="Maruyama T."/>
            <person name="Hatada Y."/>
        </authorList>
    </citation>
    <scope>NUCLEOTIDE SEQUENCE</scope>
    <source>
        <strain evidence="1">JIR-001</strain>
    </source>
</reference>
<dbReference type="AlphaFoldDB" id="A0A8D5ZNK4"/>
<keyword evidence="2" id="KW-1185">Reference proteome</keyword>
<protein>
    <submittedName>
        <fullName evidence="1">Uncharacterized protein</fullName>
    </submittedName>
</protein>
<sequence length="99" mass="11340">MGRFFVCKKTMSAAKDLGFQLVAHIEDIHPVKQAFFSLMKKMHLTRNKSGALIIRIFCRWGHSLKGYLADTSFGQLMIFVLSLHASSWLRELAKPIPFK</sequence>
<dbReference type="EMBL" id="AP024601">
    <property type="protein sequence ID" value="BCU81466.1"/>
    <property type="molecule type" value="Genomic_DNA"/>
</dbReference>
<dbReference type="KEGG" id="pabs:JIR001_12490"/>
<organism evidence="1 2">
    <name type="scientific">Polycladomyces abyssicola</name>
    <dbReference type="NCBI Taxonomy" id="1125966"/>
    <lineage>
        <taxon>Bacteria</taxon>
        <taxon>Bacillati</taxon>
        <taxon>Bacillota</taxon>
        <taxon>Bacilli</taxon>
        <taxon>Bacillales</taxon>
        <taxon>Thermoactinomycetaceae</taxon>
        <taxon>Polycladomyces</taxon>
    </lineage>
</organism>
<accession>A0A8D5ZNK4</accession>
<reference evidence="1" key="2">
    <citation type="journal article" date="2021" name="Microbiol. Resour. Announc.">
        <title>Complete Genome Sequence of Polycladomyces abyssicola JIR-001T, Isolated from Hemipelagic Sediment in Deep Seawater.</title>
        <authorList>
            <person name="Tsubouchi T."/>
            <person name="Kaneko Y."/>
        </authorList>
    </citation>
    <scope>NUCLEOTIDE SEQUENCE</scope>
    <source>
        <strain evidence="1">JIR-001</strain>
    </source>
</reference>